<comment type="caution">
    <text evidence="5">The sequence shown here is derived from an EMBL/GenBank/DDBJ whole genome shotgun (WGS) entry which is preliminary data.</text>
</comment>
<evidence type="ECO:0000256" key="1">
    <source>
        <dbReference type="ARBA" id="ARBA00022980"/>
    </source>
</evidence>
<accession>A0A0G1VIC9</accession>
<feature type="compositionally biased region" description="Basic residues" evidence="4">
    <location>
        <begin position="16"/>
        <end position="25"/>
    </location>
</feature>
<dbReference type="Gene3D" id="4.10.640.10">
    <property type="entry name" value="Ribosomal protein S18"/>
    <property type="match status" value="1"/>
</dbReference>
<dbReference type="GO" id="GO:0005840">
    <property type="term" value="C:ribosome"/>
    <property type="evidence" value="ECO:0007669"/>
    <property type="project" value="UniProtKB-KW"/>
</dbReference>
<dbReference type="Pfam" id="PF01084">
    <property type="entry name" value="Ribosomal_S18"/>
    <property type="match status" value="1"/>
</dbReference>
<dbReference type="AlphaFoldDB" id="A0A0G1VIC9"/>
<dbReference type="GO" id="GO:1990904">
    <property type="term" value="C:ribonucleoprotein complex"/>
    <property type="evidence" value="ECO:0007669"/>
    <property type="project" value="UniProtKB-KW"/>
</dbReference>
<dbReference type="GO" id="GO:0003735">
    <property type="term" value="F:structural constituent of ribosome"/>
    <property type="evidence" value="ECO:0007669"/>
    <property type="project" value="InterPro"/>
</dbReference>
<keyword evidence="2 3" id="KW-0687">Ribonucleoprotein</keyword>
<dbReference type="InterPro" id="IPR001648">
    <property type="entry name" value="Ribosomal_bS18"/>
</dbReference>
<evidence type="ECO:0000256" key="2">
    <source>
        <dbReference type="ARBA" id="ARBA00023274"/>
    </source>
</evidence>
<dbReference type="PRINTS" id="PR00974">
    <property type="entry name" value="RIBOSOMALS18"/>
</dbReference>
<proteinExistence type="inferred from homology"/>
<keyword evidence="1 3" id="KW-0689">Ribosomal protein</keyword>
<dbReference type="SUPFAM" id="SSF46911">
    <property type="entry name" value="Ribosomal protein S18"/>
    <property type="match status" value="1"/>
</dbReference>
<evidence type="ECO:0000256" key="4">
    <source>
        <dbReference type="SAM" id="MobiDB-lite"/>
    </source>
</evidence>
<gene>
    <name evidence="5" type="primary">rpsR</name>
    <name evidence="5" type="ORF">UY40_C0001G0041</name>
</gene>
<reference evidence="5 6" key="1">
    <citation type="journal article" date="2015" name="Nature">
        <title>rRNA introns, odd ribosomes, and small enigmatic genomes across a large radiation of phyla.</title>
        <authorList>
            <person name="Brown C.T."/>
            <person name="Hug L.A."/>
            <person name="Thomas B.C."/>
            <person name="Sharon I."/>
            <person name="Castelle C.J."/>
            <person name="Singh A."/>
            <person name="Wilkins M.J."/>
            <person name="Williams K.H."/>
            <person name="Banfield J.F."/>
        </authorList>
    </citation>
    <scope>NUCLEOTIDE SEQUENCE [LARGE SCALE GENOMIC DNA]</scope>
</reference>
<evidence type="ECO:0000313" key="6">
    <source>
        <dbReference type="Proteomes" id="UP000034119"/>
    </source>
</evidence>
<dbReference type="InterPro" id="IPR036870">
    <property type="entry name" value="Ribosomal_bS18_sf"/>
</dbReference>
<organism evidence="5 6">
    <name type="scientific">candidate division CPR1 bacterium GW2011_GWC1_49_13</name>
    <dbReference type="NCBI Taxonomy" id="1618342"/>
    <lineage>
        <taxon>Bacteria</taxon>
        <taxon>candidate division CPR1</taxon>
    </lineage>
</organism>
<evidence type="ECO:0000256" key="3">
    <source>
        <dbReference type="RuleBase" id="RU003910"/>
    </source>
</evidence>
<protein>
    <submittedName>
        <fullName evidence="5">Ribosomal protein S18, small subunit ribosomal protein S18</fullName>
    </submittedName>
</protein>
<dbReference type="Proteomes" id="UP000034119">
    <property type="component" value="Unassembled WGS sequence"/>
</dbReference>
<comment type="similarity">
    <text evidence="3">Belongs to the bacterial ribosomal protein bS18 family.</text>
</comment>
<feature type="region of interest" description="Disordered" evidence="4">
    <location>
        <begin position="1"/>
        <end position="29"/>
    </location>
</feature>
<dbReference type="EMBL" id="LCPW01000001">
    <property type="protein sequence ID" value="KKW06263.1"/>
    <property type="molecule type" value="Genomic_DNA"/>
</dbReference>
<name>A0A0G1VIC9_9BACT</name>
<dbReference type="GO" id="GO:0006412">
    <property type="term" value="P:translation"/>
    <property type="evidence" value="ECO:0007669"/>
    <property type="project" value="InterPro"/>
</dbReference>
<dbReference type="STRING" id="1618342.UY40_C0001G0041"/>
<sequence>MKKSLKTKSHSDSQRNRRPQRRSQVRSRCYFDDKGLEPSQVGEDILVRFLTRRGKIRSKERSGLCAYHQRALARAIKRGRNLGTIPYRIVA</sequence>
<evidence type="ECO:0000313" key="5">
    <source>
        <dbReference type="EMBL" id="KKW06263.1"/>
    </source>
</evidence>
<dbReference type="NCBIfam" id="TIGR00165">
    <property type="entry name" value="S18"/>
    <property type="match status" value="1"/>
</dbReference>